<organism evidence="1 2">
    <name type="scientific">Venturia inaequalis</name>
    <name type="common">Apple scab fungus</name>
    <dbReference type="NCBI Taxonomy" id="5025"/>
    <lineage>
        <taxon>Eukaryota</taxon>
        <taxon>Fungi</taxon>
        <taxon>Dikarya</taxon>
        <taxon>Ascomycota</taxon>
        <taxon>Pezizomycotina</taxon>
        <taxon>Dothideomycetes</taxon>
        <taxon>Pleosporomycetidae</taxon>
        <taxon>Venturiales</taxon>
        <taxon>Venturiaceae</taxon>
        <taxon>Venturia</taxon>
    </lineage>
</organism>
<protein>
    <submittedName>
        <fullName evidence="1">Uncharacterized protein</fullName>
    </submittedName>
</protein>
<proteinExistence type="predicted"/>
<name>A0A8H3Z658_VENIN</name>
<dbReference type="Proteomes" id="UP000447873">
    <property type="component" value="Unassembled WGS sequence"/>
</dbReference>
<accession>A0A8H3Z658</accession>
<reference evidence="1 2" key="1">
    <citation type="submission" date="2018-12" db="EMBL/GenBank/DDBJ databases">
        <title>Venturia inaequalis Genome Resource.</title>
        <authorList>
            <person name="Lichtner F.J."/>
        </authorList>
    </citation>
    <scope>NUCLEOTIDE SEQUENCE [LARGE SCALE GENOMIC DNA]</scope>
    <source>
        <strain evidence="1 2">120213</strain>
    </source>
</reference>
<evidence type="ECO:0000313" key="2">
    <source>
        <dbReference type="Proteomes" id="UP000447873"/>
    </source>
</evidence>
<sequence>MSQLLQAHLDCGDRDQLGWSQVVKAASGDTIWKLAPGEPAWNDRAMFLSHSGPQRDKGLMALDYERIRNVSRKMRFLTKMSSVAMERAGDYEVDAVGRMAVVVRKPKLRGAPADPPKVNRGTYTAAPNLLDHRPAIEGGVNASVHLKRTQPLGSMRYYQLAACA</sequence>
<gene>
    <name evidence="1" type="ORF">EG328_011868</name>
</gene>
<evidence type="ECO:0000313" key="1">
    <source>
        <dbReference type="EMBL" id="KAE9981071.1"/>
    </source>
</evidence>
<comment type="caution">
    <text evidence="1">The sequence shown here is derived from an EMBL/GenBank/DDBJ whole genome shotgun (WGS) entry which is preliminary data.</text>
</comment>
<dbReference type="EMBL" id="WNWS01000094">
    <property type="protein sequence ID" value="KAE9981071.1"/>
    <property type="molecule type" value="Genomic_DNA"/>
</dbReference>
<dbReference type="AlphaFoldDB" id="A0A8H3Z658"/>